<protein>
    <recommendedName>
        <fullName evidence="6">TIGR01777 family protein</fullName>
    </recommendedName>
</protein>
<dbReference type="Pfam" id="PF01370">
    <property type="entry name" value="Epimerase"/>
    <property type="match status" value="1"/>
</dbReference>
<dbReference type="NCBIfam" id="TIGR01777">
    <property type="entry name" value="yfcH"/>
    <property type="match status" value="1"/>
</dbReference>
<dbReference type="Proteomes" id="UP000190857">
    <property type="component" value="Unassembled WGS sequence"/>
</dbReference>
<dbReference type="AlphaFoldDB" id="A0A1T5KN36"/>
<dbReference type="RefSeq" id="WP_079728416.1">
    <property type="nucleotide sequence ID" value="NZ_FUZP01000002.1"/>
</dbReference>
<dbReference type="PANTHER" id="PTHR11092:SF0">
    <property type="entry name" value="EPIMERASE FAMILY PROTEIN SDR39U1"/>
    <property type="match status" value="1"/>
</dbReference>
<name>A0A1T5KN36_9MICO</name>
<evidence type="ECO:0000259" key="3">
    <source>
        <dbReference type="Pfam" id="PF08338"/>
    </source>
</evidence>
<evidence type="ECO:0000256" key="1">
    <source>
        <dbReference type="ARBA" id="ARBA00009353"/>
    </source>
</evidence>
<evidence type="ECO:0000259" key="2">
    <source>
        <dbReference type="Pfam" id="PF01370"/>
    </source>
</evidence>
<sequence>MRVLIAGASGLIGTALTRSLRDDQHEVVHLVRRDAAGAGEVSWDPAAGRLDVSAFDGVDAVVNLSGASISKLPWTASYRRTLLSSRVQATRTLVEALHRTSTPPAIFASGSASGYYGSRPGETLTEESSYGEGFLAGVCVRWEAEALKAPDSVRTVRLRTGVVLALGGILKPLMPLTRFGLAGPLGSGTQRWPWVSLDDEVRGIRHVLDTDIDGPVNLVGPTPSSANDLMFHLARRLERPYLLRAPKFALKAALQQAADDLLLIDQRIEPGVLERTGFTFTHRTVEEAVDAALAAG</sequence>
<organism evidence="4 5">
    <name type="scientific">Okibacterium fritillariae</name>
    <dbReference type="NCBI Taxonomy" id="123320"/>
    <lineage>
        <taxon>Bacteria</taxon>
        <taxon>Bacillati</taxon>
        <taxon>Actinomycetota</taxon>
        <taxon>Actinomycetes</taxon>
        <taxon>Micrococcales</taxon>
        <taxon>Microbacteriaceae</taxon>
        <taxon>Okibacterium</taxon>
    </lineage>
</organism>
<dbReference type="PANTHER" id="PTHR11092">
    <property type="entry name" value="SUGAR NUCLEOTIDE EPIMERASE RELATED"/>
    <property type="match status" value="1"/>
</dbReference>
<feature type="domain" description="NAD-dependent epimerase/dehydratase" evidence="2">
    <location>
        <begin position="3"/>
        <end position="210"/>
    </location>
</feature>
<dbReference type="InterPro" id="IPR010099">
    <property type="entry name" value="SDR39U1"/>
</dbReference>
<evidence type="ECO:0000313" key="4">
    <source>
        <dbReference type="EMBL" id="SKC64688.1"/>
    </source>
</evidence>
<accession>A0A1T5KN36</accession>
<keyword evidence="5" id="KW-1185">Reference proteome</keyword>
<dbReference type="Gene3D" id="3.40.50.720">
    <property type="entry name" value="NAD(P)-binding Rossmann-like Domain"/>
    <property type="match status" value="1"/>
</dbReference>
<evidence type="ECO:0000313" key="5">
    <source>
        <dbReference type="Proteomes" id="UP000190857"/>
    </source>
</evidence>
<proteinExistence type="inferred from homology"/>
<dbReference type="EMBL" id="FUZP01000002">
    <property type="protein sequence ID" value="SKC64688.1"/>
    <property type="molecule type" value="Genomic_DNA"/>
</dbReference>
<dbReference type="Pfam" id="PF08338">
    <property type="entry name" value="DUF1731"/>
    <property type="match status" value="1"/>
</dbReference>
<dbReference type="InterPro" id="IPR001509">
    <property type="entry name" value="Epimerase_deHydtase"/>
</dbReference>
<evidence type="ECO:0008006" key="6">
    <source>
        <dbReference type="Google" id="ProtNLM"/>
    </source>
</evidence>
<comment type="similarity">
    <text evidence="1">Belongs to the NAD(P)-dependent epimerase/dehydratase family. SDR39U1 subfamily.</text>
</comment>
<dbReference type="InterPro" id="IPR013549">
    <property type="entry name" value="DUF1731"/>
</dbReference>
<gene>
    <name evidence="4" type="ORF">SAMN06309945_2396</name>
</gene>
<dbReference type="STRING" id="123320.SAMN06309945_2396"/>
<dbReference type="SUPFAM" id="SSF51735">
    <property type="entry name" value="NAD(P)-binding Rossmann-fold domains"/>
    <property type="match status" value="1"/>
</dbReference>
<dbReference type="InterPro" id="IPR036291">
    <property type="entry name" value="NAD(P)-bd_dom_sf"/>
</dbReference>
<dbReference type="OrthoDB" id="9801773at2"/>
<reference evidence="4 5" key="1">
    <citation type="submission" date="2017-02" db="EMBL/GenBank/DDBJ databases">
        <authorList>
            <person name="Peterson S.W."/>
        </authorList>
    </citation>
    <scope>NUCLEOTIDE SEQUENCE [LARGE SCALE GENOMIC DNA]</scope>
    <source>
        <strain evidence="4 5">VKM Ac-2059</strain>
    </source>
</reference>
<feature type="domain" description="DUF1731" evidence="3">
    <location>
        <begin position="245"/>
        <end position="291"/>
    </location>
</feature>